<keyword evidence="11 14" id="KW-1133">Transmembrane helix</keyword>
<dbReference type="Gene3D" id="1.10.287.130">
    <property type="match status" value="1"/>
</dbReference>
<evidence type="ECO:0000259" key="16">
    <source>
        <dbReference type="PROSITE" id="PS50885"/>
    </source>
</evidence>
<evidence type="ECO:0000256" key="11">
    <source>
        <dbReference type="ARBA" id="ARBA00022989"/>
    </source>
</evidence>
<dbReference type="PANTHER" id="PTHR45528:SF1">
    <property type="entry name" value="SENSOR HISTIDINE KINASE CPXA"/>
    <property type="match status" value="1"/>
</dbReference>
<proteinExistence type="predicted"/>
<evidence type="ECO:0000256" key="7">
    <source>
        <dbReference type="ARBA" id="ARBA00022692"/>
    </source>
</evidence>
<feature type="transmembrane region" description="Helical" evidence="14">
    <location>
        <begin position="171"/>
        <end position="193"/>
    </location>
</feature>
<dbReference type="GO" id="GO:0000155">
    <property type="term" value="F:phosphorelay sensor kinase activity"/>
    <property type="evidence" value="ECO:0007669"/>
    <property type="project" value="InterPro"/>
</dbReference>
<feature type="domain" description="HAMP" evidence="16">
    <location>
        <begin position="211"/>
        <end position="247"/>
    </location>
</feature>
<keyword evidence="9" id="KW-0418">Kinase</keyword>
<feature type="transmembrane region" description="Helical" evidence="14">
    <location>
        <begin position="12"/>
        <end position="34"/>
    </location>
</feature>
<keyword evidence="4" id="KW-1003">Cell membrane</keyword>
<gene>
    <name evidence="17" type="ORF">BS101_20100</name>
</gene>
<evidence type="ECO:0000256" key="12">
    <source>
        <dbReference type="ARBA" id="ARBA00023012"/>
    </source>
</evidence>
<dbReference type="PANTHER" id="PTHR45528">
    <property type="entry name" value="SENSOR HISTIDINE KINASE CPXA"/>
    <property type="match status" value="1"/>
</dbReference>
<keyword evidence="13 14" id="KW-0472">Membrane</keyword>
<dbReference type="InterPro" id="IPR005467">
    <property type="entry name" value="His_kinase_dom"/>
</dbReference>
<organism evidence="17 18">
    <name type="scientific">Clostridium kluyveri</name>
    <dbReference type="NCBI Taxonomy" id="1534"/>
    <lineage>
        <taxon>Bacteria</taxon>
        <taxon>Bacillati</taxon>
        <taxon>Bacillota</taxon>
        <taxon>Clostridia</taxon>
        <taxon>Eubacteriales</taxon>
        <taxon>Clostridiaceae</taxon>
        <taxon>Clostridium</taxon>
    </lineage>
</organism>
<evidence type="ECO:0000256" key="1">
    <source>
        <dbReference type="ARBA" id="ARBA00000085"/>
    </source>
</evidence>
<dbReference type="SUPFAM" id="SSF47384">
    <property type="entry name" value="Homodimeric domain of signal transducing histidine kinase"/>
    <property type="match status" value="1"/>
</dbReference>
<evidence type="ECO:0000256" key="13">
    <source>
        <dbReference type="ARBA" id="ARBA00023136"/>
    </source>
</evidence>
<evidence type="ECO:0000256" key="14">
    <source>
        <dbReference type="SAM" id="Phobius"/>
    </source>
</evidence>
<dbReference type="Gene3D" id="3.30.565.10">
    <property type="entry name" value="Histidine kinase-like ATPase, C-terminal domain"/>
    <property type="match status" value="1"/>
</dbReference>
<evidence type="ECO:0000256" key="8">
    <source>
        <dbReference type="ARBA" id="ARBA00022741"/>
    </source>
</evidence>
<dbReference type="CDD" id="cd06225">
    <property type="entry name" value="HAMP"/>
    <property type="match status" value="1"/>
</dbReference>
<dbReference type="InterPro" id="IPR003660">
    <property type="entry name" value="HAMP_dom"/>
</dbReference>
<dbReference type="Pfam" id="PF00512">
    <property type="entry name" value="HisKA"/>
    <property type="match status" value="1"/>
</dbReference>
<keyword evidence="6" id="KW-0808">Transferase</keyword>
<accession>A0A1L5FCV2</accession>
<evidence type="ECO:0000256" key="10">
    <source>
        <dbReference type="ARBA" id="ARBA00022840"/>
    </source>
</evidence>
<dbReference type="SUPFAM" id="SSF55874">
    <property type="entry name" value="ATPase domain of HSP90 chaperone/DNA topoisomerase II/histidine kinase"/>
    <property type="match status" value="1"/>
</dbReference>
<dbReference type="InterPro" id="IPR050398">
    <property type="entry name" value="HssS/ArlS-like"/>
</dbReference>
<dbReference type="CDD" id="cd00075">
    <property type="entry name" value="HATPase"/>
    <property type="match status" value="1"/>
</dbReference>
<dbReference type="InterPro" id="IPR036890">
    <property type="entry name" value="HATPase_C_sf"/>
</dbReference>
<evidence type="ECO:0000256" key="6">
    <source>
        <dbReference type="ARBA" id="ARBA00022679"/>
    </source>
</evidence>
<dbReference type="SMART" id="SM00387">
    <property type="entry name" value="HATPase_c"/>
    <property type="match status" value="1"/>
</dbReference>
<keyword evidence="5" id="KW-0597">Phosphoprotein</keyword>
<evidence type="ECO:0000313" key="18">
    <source>
        <dbReference type="Proteomes" id="UP000184604"/>
    </source>
</evidence>
<reference evidence="17 18" key="1">
    <citation type="submission" date="2016-12" db="EMBL/GenBank/DDBJ databases">
        <title>Complete genome sequence of Clostridium kluyveri JZZ isolated from the pit mud of a Chinese flavor liquor-making factory.</title>
        <authorList>
            <person name="Wang Y."/>
        </authorList>
    </citation>
    <scope>NUCLEOTIDE SEQUENCE [LARGE SCALE GENOMIC DNA]</scope>
    <source>
        <strain evidence="17 18">JZZ</strain>
    </source>
</reference>
<keyword evidence="7 14" id="KW-0812">Transmembrane</keyword>
<dbReference type="RefSeq" id="WP_073540403.1">
    <property type="nucleotide sequence ID" value="NZ_CP018335.1"/>
</dbReference>
<evidence type="ECO:0000256" key="4">
    <source>
        <dbReference type="ARBA" id="ARBA00022475"/>
    </source>
</evidence>
<keyword evidence="8" id="KW-0547">Nucleotide-binding</keyword>
<dbReference type="InterPro" id="IPR003661">
    <property type="entry name" value="HisK_dim/P_dom"/>
</dbReference>
<evidence type="ECO:0000256" key="2">
    <source>
        <dbReference type="ARBA" id="ARBA00004651"/>
    </source>
</evidence>
<protein>
    <recommendedName>
        <fullName evidence="3">histidine kinase</fullName>
        <ecNumber evidence="3">2.7.13.3</ecNumber>
    </recommendedName>
</protein>
<feature type="domain" description="Histidine kinase" evidence="15">
    <location>
        <begin position="262"/>
        <end position="478"/>
    </location>
</feature>
<dbReference type="InterPro" id="IPR004358">
    <property type="entry name" value="Sig_transdc_His_kin-like_C"/>
</dbReference>
<dbReference type="PROSITE" id="PS50885">
    <property type="entry name" value="HAMP"/>
    <property type="match status" value="1"/>
</dbReference>
<evidence type="ECO:0000256" key="9">
    <source>
        <dbReference type="ARBA" id="ARBA00022777"/>
    </source>
</evidence>
<evidence type="ECO:0000259" key="15">
    <source>
        <dbReference type="PROSITE" id="PS50109"/>
    </source>
</evidence>
<evidence type="ECO:0000256" key="3">
    <source>
        <dbReference type="ARBA" id="ARBA00012438"/>
    </source>
</evidence>
<dbReference type="Proteomes" id="UP000184604">
    <property type="component" value="Chromosome"/>
</dbReference>
<dbReference type="Pfam" id="PF02518">
    <property type="entry name" value="HATPase_c"/>
    <property type="match status" value="1"/>
</dbReference>
<dbReference type="InterPro" id="IPR036097">
    <property type="entry name" value="HisK_dim/P_sf"/>
</dbReference>
<dbReference type="SMART" id="SM00388">
    <property type="entry name" value="HisKA"/>
    <property type="match status" value="1"/>
</dbReference>
<sequence length="478" mass="55177">MKVKIVGIQTKFIITFIFSLIASFMIYESVYSTYISFASQKHPHKFENYNYSFSELSNISLNISLTASSVDFNNESIYKAVLSKYESKYSKYKLGFVAVDSKNNVLYNSSRLPKNLNLEKSYSDFLKYYISAGNLTRYNYYIYKMPIKTDTTTSILWITASPRNAPNDSKMLLFEFKSIIIMLSFCMLLFLIITHHRMKYINEICYGIKIIANENLNFKIRKKGHDELSEICKNINFMADKINEKIENEKRIEVSKNSLITNVAHDIRSPLTSIIGFLQIVKNSEYKSQEEMKRFIGICLKKAETMKKLTDNLFMFTKLNDSSVKLHLSTICLNELIYQLIDEFEMAFENSKLKIIDNICTESIMITVDVNLFVRALNNLMYNALKYSFKPSNVHVSLIQHDKKVVLGIRNRCENLNVETINTLFEKFYRADASRTNPDEGSGLGLSITKSIIERHGGNICANCEKDMITFTVSIPLN</sequence>
<dbReference type="AlphaFoldDB" id="A0A1L5FCV2"/>
<dbReference type="EC" id="2.7.13.3" evidence="3"/>
<dbReference type="GO" id="GO:0005524">
    <property type="term" value="F:ATP binding"/>
    <property type="evidence" value="ECO:0007669"/>
    <property type="project" value="UniProtKB-KW"/>
</dbReference>
<dbReference type="EMBL" id="CP018335">
    <property type="protein sequence ID" value="APM40845.1"/>
    <property type="molecule type" value="Genomic_DNA"/>
</dbReference>
<dbReference type="OrthoDB" id="9792991at2"/>
<name>A0A1L5FCV2_CLOKL</name>
<keyword evidence="12" id="KW-0902">Two-component regulatory system</keyword>
<evidence type="ECO:0000256" key="5">
    <source>
        <dbReference type="ARBA" id="ARBA00022553"/>
    </source>
</evidence>
<dbReference type="PRINTS" id="PR00344">
    <property type="entry name" value="BCTRLSENSOR"/>
</dbReference>
<dbReference type="InterPro" id="IPR003594">
    <property type="entry name" value="HATPase_dom"/>
</dbReference>
<keyword evidence="10" id="KW-0067">ATP-binding</keyword>
<comment type="subcellular location">
    <subcellularLocation>
        <location evidence="2">Cell membrane</location>
        <topology evidence="2">Multi-pass membrane protein</topology>
    </subcellularLocation>
</comment>
<comment type="catalytic activity">
    <reaction evidence="1">
        <text>ATP + protein L-histidine = ADP + protein N-phospho-L-histidine.</text>
        <dbReference type="EC" id="2.7.13.3"/>
    </reaction>
</comment>
<dbReference type="Gene3D" id="6.10.340.10">
    <property type="match status" value="1"/>
</dbReference>
<evidence type="ECO:0000313" key="17">
    <source>
        <dbReference type="EMBL" id="APM40845.1"/>
    </source>
</evidence>
<dbReference type="CDD" id="cd00082">
    <property type="entry name" value="HisKA"/>
    <property type="match status" value="1"/>
</dbReference>
<dbReference type="GO" id="GO:0005886">
    <property type="term" value="C:plasma membrane"/>
    <property type="evidence" value="ECO:0007669"/>
    <property type="project" value="UniProtKB-SubCell"/>
</dbReference>
<dbReference type="PROSITE" id="PS50109">
    <property type="entry name" value="HIS_KIN"/>
    <property type="match status" value="1"/>
</dbReference>
<dbReference type="FunFam" id="3.30.565.10:FF:000006">
    <property type="entry name" value="Sensor histidine kinase WalK"/>
    <property type="match status" value="1"/>
</dbReference>